<keyword evidence="3" id="KW-0813">Transport</keyword>
<comment type="caution">
    <text evidence="10">The sequence shown here is derived from an EMBL/GenBank/DDBJ whole genome shotgun (WGS) entry which is preliminary data.</text>
</comment>
<evidence type="ECO:0000256" key="2">
    <source>
        <dbReference type="ARBA" id="ARBA00007613"/>
    </source>
</evidence>
<dbReference type="PANTHER" id="PTHR30026">
    <property type="entry name" value="OUTER MEMBRANE PROTEIN TOLC"/>
    <property type="match status" value="1"/>
</dbReference>
<keyword evidence="4" id="KW-1134">Transmembrane beta strand</keyword>
<keyword evidence="6" id="KW-0472">Membrane</keyword>
<dbReference type="InterPro" id="IPR003423">
    <property type="entry name" value="OMP_efflux"/>
</dbReference>
<reference evidence="11" key="1">
    <citation type="submission" date="2023-07" db="EMBL/GenBank/DDBJ databases">
        <title>Structural and functional analysis of rice phyllospheric bacteria for their antimicrobial properties and defense elicitation against blast disease.</title>
        <authorList>
            <person name="Sahu K.P."/>
            <person name="Asharani P."/>
            <person name="Kumar M."/>
            <person name="Reddy B."/>
            <person name="Kumar A."/>
        </authorList>
    </citation>
    <scope>NUCLEOTIDE SEQUENCE [LARGE SCALE GENOMIC DNA]</scope>
    <source>
        <strain evidence="11">OsEp_Plm_30P10</strain>
    </source>
</reference>
<evidence type="ECO:0000256" key="7">
    <source>
        <dbReference type="ARBA" id="ARBA00023237"/>
    </source>
</evidence>
<protein>
    <submittedName>
        <fullName evidence="10">TolC family protein</fullName>
    </submittedName>
</protein>
<comment type="similarity">
    <text evidence="2">Belongs to the outer membrane factor (OMF) (TC 1.B.17) family.</text>
</comment>
<evidence type="ECO:0000256" key="3">
    <source>
        <dbReference type="ARBA" id="ARBA00022448"/>
    </source>
</evidence>
<comment type="subcellular location">
    <subcellularLocation>
        <location evidence="1">Cell outer membrane</location>
    </subcellularLocation>
</comment>
<name>A0ABU5LBA0_9GAMM</name>
<evidence type="ECO:0000256" key="5">
    <source>
        <dbReference type="ARBA" id="ARBA00022692"/>
    </source>
</evidence>
<organism evidence="10 11">
    <name type="scientific">Pantoea eucrina</name>
    <dbReference type="NCBI Taxonomy" id="472693"/>
    <lineage>
        <taxon>Bacteria</taxon>
        <taxon>Pseudomonadati</taxon>
        <taxon>Pseudomonadota</taxon>
        <taxon>Gammaproteobacteria</taxon>
        <taxon>Enterobacterales</taxon>
        <taxon>Erwiniaceae</taxon>
        <taxon>Pantoea</taxon>
    </lineage>
</organism>
<feature type="compositionally biased region" description="Basic and acidic residues" evidence="8">
    <location>
        <begin position="480"/>
        <end position="502"/>
    </location>
</feature>
<accession>A0ABU5LBA0</accession>
<evidence type="ECO:0000256" key="9">
    <source>
        <dbReference type="SAM" id="SignalP"/>
    </source>
</evidence>
<evidence type="ECO:0000256" key="8">
    <source>
        <dbReference type="SAM" id="MobiDB-lite"/>
    </source>
</evidence>
<dbReference type="Gene3D" id="1.20.1600.10">
    <property type="entry name" value="Outer membrane efflux proteins (OEP)"/>
    <property type="match status" value="1"/>
</dbReference>
<proteinExistence type="inferred from homology"/>
<gene>
    <name evidence="10" type="ORF">N4G40_02830</name>
</gene>
<sequence>MKNNNKMRHHMARRLSLLALCIATAAMSSVHAEANDSQELTLFATLSGQDTPASPAAPVVKSAIPAQPFVPAGVSPASASHNAGITAATLSSHSASPTAPPRTAAPERAPSGGGFLTEEQRRPAPFRRVAVANKPVSSAPPASALSQTPTLVSATAAAPPKETARQATPASQGAQISLYGRATDTVMEDELRRQFLSAARIAWRINPVLKSYLAQGEAAEASVDEAKGQRWPQVDVNASSATKEFGGGVKNYENQSNIPALSVSVATNLIDFGQTRHTIESREERVTSAQYKVQAQREELAMQVNNALIEWAKQQHIIDISKQYMARMTELVNMLSGIVQSDAGRRSELTQAKGRLLQARSYLESAESRARDVEITLNRLLGGNRVALPASDKWLLAPGALQHQLKQLDVHPVILYASAETRAAEKEAEAISASGLPKLNWTVSKNTREDDLGRQQAWQTGLNVSWPLFRGGSVRAQELASRKQADANRQQQEEQRRDLENKVRAANQDAFSMAERATLYKGLTVESDRIRKDFYDQWYHLGRRTLLDVLSAESDLYNNQVSEISNRFDSFSAVIRGYSSAGMLSRWLTQGANQNV</sequence>
<dbReference type="SUPFAM" id="SSF56954">
    <property type="entry name" value="Outer membrane efflux proteins (OEP)"/>
    <property type="match status" value="1"/>
</dbReference>
<evidence type="ECO:0000256" key="6">
    <source>
        <dbReference type="ARBA" id="ARBA00023136"/>
    </source>
</evidence>
<feature type="compositionally biased region" description="Low complexity" evidence="8">
    <location>
        <begin position="134"/>
        <end position="144"/>
    </location>
</feature>
<evidence type="ECO:0000256" key="4">
    <source>
        <dbReference type="ARBA" id="ARBA00022452"/>
    </source>
</evidence>
<feature type="chain" id="PRO_5046630014" evidence="9">
    <location>
        <begin position="33"/>
        <end position="596"/>
    </location>
</feature>
<evidence type="ECO:0000313" key="11">
    <source>
        <dbReference type="Proteomes" id="UP001288620"/>
    </source>
</evidence>
<evidence type="ECO:0000256" key="1">
    <source>
        <dbReference type="ARBA" id="ARBA00004442"/>
    </source>
</evidence>
<keyword evidence="11" id="KW-1185">Reference proteome</keyword>
<dbReference type="PANTHER" id="PTHR30026:SF22">
    <property type="entry name" value="OUTER MEMBRANE EFFLUX PROTEIN"/>
    <property type="match status" value="1"/>
</dbReference>
<dbReference type="RefSeq" id="WP_322541348.1">
    <property type="nucleotide sequence ID" value="NZ_JAOBTT010000001.1"/>
</dbReference>
<dbReference type="Pfam" id="PF02321">
    <property type="entry name" value="OEP"/>
    <property type="match status" value="2"/>
</dbReference>
<feature type="region of interest" description="Disordered" evidence="8">
    <location>
        <begin position="134"/>
        <end position="172"/>
    </location>
</feature>
<feature type="compositionally biased region" description="Low complexity" evidence="8">
    <location>
        <begin position="89"/>
        <end position="110"/>
    </location>
</feature>
<keyword evidence="7" id="KW-0998">Cell outer membrane</keyword>
<feature type="signal peptide" evidence="9">
    <location>
        <begin position="1"/>
        <end position="32"/>
    </location>
</feature>
<dbReference type="Proteomes" id="UP001288620">
    <property type="component" value="Unassembled WGS sequence"/>
</dbReference>
<feature type="region of interest" description="Disordered" evidence="8">
    <location>
        <begin position="479"/>
        <end position="502"/>
    </location>
</feature>
<keyword evidence="5" id="KW-0812">Transmembrane</keyword>
<evidence type="ECO:0000313" key="10">
    <source>
        <dbReference type="EMBL" id="MDZ7277218.1"/>
    </source>
</evidence>
<keyword evidence="9" id="KW-0732">Signal</keyword>
<dbReference type="InterPro" id="IPR051906">
    <property type="entry name" value="TolC-like"/>
</dbReference>
<dbReference type="EMBL" id="JAOBTT010000001">
    <property type="protein sequence ID" value="MDZ7277218.1"/>
    <property type="molecule type" value="Genomic_DNA"/>
</dbReference>
<feature type="region of interest" description="Disordered" evidence="8">
    <location>
        <begin position="89"/>
        <end position="122"/>
    </location>
</feature>